<evidence type="ECO:0000256" key="4">
    <source>
        <dbReference type="ARBA" id="ARBA00022989"/>
    </source>
</evidence>
<keyword evidence="13" id="KW-1185">Reference proteome</keyword>
<evidence type="ECO:0000256" key="7">
    <source>
        <dbReference type="ARBA" id="ARBA00023173"/>
    </source>
</evidence>
<evidence type="ECO:0000256" key="8">
    <source>
        <dbReference type="ARBA" id="ARBA00023214"/>
    </source>
</evidence>
<keyword evidence="5" id="KW-0406">Ion transport</keyword>
<feature type="non-terminal residue" evidence="11">
    <location>
        <position position="471"/>
    </location>
</feature>
<dbReference type="SUPFAM" id="SSF81340">
    <property type="entry name" value="Clc chloride channel"/>
    <property type="match status" value="2"/>
</dbReference>
<dbReference type="InterPro" id="IPR050368">
    <property type="entry name" value="ClC-type_chloride_channel"/>
</dbReference>
<dbReference type="PANTHER" id="PTHR43427:SF6">
    <property type="entry name" value="CHLORIDE CHANNEL PROTEIN CLC-E"/>
    <property type="match status" value="1"/>
</dbReference>
<dbReference type="PANTHER" id="PTHR43427">
    <property type="entry name" value="CHLORIDE CHANNEL PROTEIN CLC-E"/>
    <property type="match status" value="1"/>
</dbReference>
<feature type="transmembrane region" description="Helical" evidence="10">
    <location>
        <begin position="351"/>
        <end position="371"/>
    </location>
</feature>
<evidence type="ECO:0000313" key="13">
    <source>
        <dbReference type="Proteomes" id="UP001152797"/>
    </source>
</evidence>
<keyword evidence="2" id="KW-0813">Transport</keyword>
<feature type="transmembrane region" description="Helical" evidence="10">
    <location>
        <begin position="73"/>
        <end position="93"/>
    </location>
</feature>
<feature type="transmembrane region" description="Helical" evidence="10">
    <location>
        <begin position="199"/>
        <end position="220"/>
    </location>
</feature>
<evidence type="ECO:0000256" key="1">
    <source>
        <dbReference type="ARBA" id="ARBA00004141"/>
    </source>
</evidence>
<keyword evidence="3 10" id="KW-0812">Transmembrane</keyword>
<gene>
    <name evidence="11" type="ORF">C1SCF055_LOCUS28146</name>
</gene>
<evidence type="ECO:0000256" key="10">
    <source>
        <dbReference type="SAM" id="Phobius"/>
    </source>
</evidence>
<evidence type="ECO:0000313" key="11">
    <source>
        <dbReference type="EMBL" id="CAI4002175.1"/>
    </source>
</evidence>
<dbReference type="EMBL" id="CAMXCT020003057">
    <property type="protein sequence ID" value="CAL1155550.1"/>
    <property type="molecule type" value="Genomic_DNA"/>
</dbReference>
<dbReference type="Pfam" id="PF00654">
    <property type="entry name" value="Voltage_CLC"/>
    <property type="match status" value="2"/>
</dbReference>
<comment type="caution">
    <text evidence="11">The sequence shown here is derived from an EMBL/GenBank/DDBJ whole genome shotgun (WGS) entry which is preliminary data.</text>
</comment>
<reference evidence="11" key="1">
    <citation type="submission" date="2022-10" db="EMBL/GenBank/DDBJ databases">
        <authorList>
            <person name="Chen Y."/>
            <person name="Dougan E. K."/>
            <person name="Chan C."/>
            <person name="Rhodes N."/>
            <person name="Thang M."/>
        </authorList>
    </citation>
    <scope>NUCLEOTIDE SEQUENCE</scope>
</reference>
<feature type="transmembrane region" description="Helical" evidence="10">
    <location>
        <begin position="164"/>
        <end position="187"/>
    </location>
</feature>
<keyword evidence="6 10" id="KW-0472">Membrane</keyword>
<dbReference type="Proteomes" id="UP001152797">
    <property type="component" value="Unassembled WGS sequence"/>
</dbReference>
<dbReference type="AlphaFoldDB" id="A0A9P1D383"/>
<evidence type="ECO:0000256" key="9">
    <source>
        <dbReference type="ARBA" id="ARBA00023303"/>
    </source>
</evidence>
<proteinExistence type="predicted"/>
<feature type="transmembrane region" description="Helical" evidence="10">
    <location>
        <begin position="240"/>
        <end position="262"/>
    </location>
</feature>
<feature type="transmembrane region" description="Helical" evidence="10">
    <location>
        <begin position="21"/>
        <end position="48"/>
    </location>
</feature>
<dbReference type="InterPro" id="IPR001807">
    <property type="entry name" value="ClC"/>
</dbReference>
<evidence type="ECO:0000256" key="2">
    <source>
        <dbReference type="ARBA" id="ARBA00022448"/>
    </source>
</evidence>
<accession>A0A9P1D383</accession>
<reference evidence="12 13" key="2">
    <citation type="submission" date="2024-05" db="EMBL/GenBank/DDBJ databases">
        <authorList>
            <person name="Chen Y."/>
            <person name="Shah S."/>
            <person name="Dougan E. K."/>
            <person name="Thang M."/>
            <person name="Chan C."/>
        </authorList>
    </citation>
    <scope>NUCLEOTIDE SEQUENCE [LARGE SCALE GENOMIC DNA]</scope>
</reference>
<dbReference type="EMBL" id="CAMXCT010003057">
    <property type="protein sequence ID" value="CAI4002175.1"/>
    <property type="molecule type" value="Genomic_DNA"/>
</dbReference>
<dbReference type="OrthoDB" id="10474141at2759"/>
<dbReference type="GO" id="GO:0005254">
    <property type="term" value="F:chloride channel activity"/>
    <property type="evidence" value="ECO:0007669"/>
    <property type="project" value="UniProtKB-KW"/>
</dbReference>
<comment type="subcellular location">
    <subcellularLocation>
        <location evidence="1">Membrane</location>
        <topology evidence="1">Multi-pass membrane protein</topology>
    </subcellularLocation>
</comment>
<keyword evidence="4 10" id="KW-1133">Transmembrane helix</keyword>
<keyword evidence="9" id="KW-0407">Ion channel</keyword>
<protein>
    <submittedName>
        <fullName evidence="12">H(+)-exporting diphosphatase</fullName>
    </submittedName>
</protein>
<dbReference type="GO" id="GO:0034707">
    <property type="term" value="C:chloride channel complex"/>
    <property type="evidence" value="ECO:0007669"/>
    <property type="project" value="UniProtKB-KW"/>
</dbReference>
<keyword evidence="7" id="KW-0869">Chloride channel</keyword>
<dbReference type="Gene3D" id="1.10.3080.10">
    <property type="entry name" value="Clc chloride channel"/>
    <property type="match status" value="2"/>
</dbReference>
<organism evidence="11">
    <name type="scientific">Cladocopium goreaui</name>
    <dbReference type="NCBI Taxonomy" id="2562237"/>
    <lineage>
        <taxon>Eukaryota</taxon>
        <taxon>Sar</taxon>
        <taxon>Alveolata</taxon>
        <taxon>Dinophyceae</taxon>
        <taxon>Suessiales</taxon>
        <taxon>Symbiodiniaceae</taxon>
        <taxon>Cladocopium</taxon>
    </lineage>
</organism>
<feature type="transmembrane region" description="Helical" evidence="10">
    <location>
        <begin position="392"/>
        <end position="415"/>
    </location>
</feature>
<evidence type="ECO:0000256" key="3">
    <source>
        <dbReference type="ARBA" id="ARBA00022692"/>
    </source>
</evidence>
<evidence type="ECO:0000256" key="5">
    <source>
        <dbReference type="ARBA" id="ARBA00023065"/>
    </source>
</evidence>
<evidence type="ECO:0000313" key="12">
    <source>
        <dbReference type="EMBL" id="CAL4789487.1"/>
    </source>
</evidence>
<dbReference type="EMBL" id="CAMXCT030003057">
    <property type="protein sequence ID" value="CAL4789487.1"/>
    <property type="molecule type" value="Genomic_DNA"/>
</dbReference>
<name>A0A9P1D383_9DINO</name>
<evidence type="ECO:0000256" key="6">
    <source>
        <dbReference type="ARBA" id="ARBA00023136"/>
    </source>
</evidence>
<sequence length="471" mass="50783">MRIIGPDDEETGKFPVGDRACSFGCMFLATMLHGVGSGLVGVFIAHLIRTVQIVGFGHDHGGFLEIALESNPWRRMACVIGGGLIGSAAWFWLRGRHIYLVTVEESLKGARMPPVATVMNAMVQDIVVALGGSFGREAAPREIAAMWGGWVGDAFRVSPEQRKILVACGAGAGLAAVYSVPISGALYTIEHVLNWDISLAAVVPAITTSVVATLVTSTTVETHGLYSMPRFSYGWPTWDVCLWALLVGPVAGLGAACFRRFIKFVEGYKPLGRVQVDFQSVKEGDEVWLSRNDKDGFICRVKFRIVRVENSADGIARVKVRTTAADEEYGEEEDMTEEDWDEEHAEGQRDWTIFVFMPLAFLVLALLSRTYPSLLGNGRALAEIAMQRQRSTPFLGMLLLLKALMTAAAIGSGAAGGTLTPSVALGATLGAILGESYQQYLPDWAPSEDQDSRMSVVAAAAFLAVAMNSPV</sequence>
<dbReference type="InterPro" id="IPR014743">
    <property type="entry name" value="Cl-channel_core"/>
</dbReference>
<keyword evidence="8" id="KW-0868">Chloride</keyword>